<dbReference type="PANTHER" id="PTHR24406">
    <property type="entry name" value="TRANSCRIPTIONAL REPRESSOR CTCFL-RELATED"/>
    <property type="match status" value="1"/>
</dbReference>
<feature type="region of interest" description="Disordered" evidence="8">
    <location>
        <begin position="131"/>
        <end position="186"/>
    </location>
</feature>
<dbReference type="PROSITE" id="PS00028">
    <property type="entry name" value="ZINC_FINGER_C2H2_1"/>
    <property type="match status" value="2"/>
</dbReference>
<proteinExistence type="predicted"/>
<feature type="compositionally biased region" description="Polar residues" evidence="8">
    <location>
        <begin position="131"/>
        <end position="145"/>
    </location>
</feature>
<dbReference type="OrthoDB" id="6473720at2759"/>
<evidence type="ECO:0000256" key="2">
    <source>
        <dbReference type="ARBA" id="ARBA00022723"/>
    </source>
</evidence>
<dbReference type="EMBL" id="BMAW01011517">
    <property type="protein sequence ID" value="GFT24247.1"/>
    <property type="molecule type" value="Genomic_DNA"/>
</dbReference>
<keyword evidence="11" id="KW-1185">Reference proteome</keyword>
<keyword evidence="4 7" id="KW-0863">Zinc-finger</keyword>
<feature type="compositionally biased region" description="Low complexity" evidence="8">
    <location>
        <begin position="162"/>
        <end position="171"/>
    </location>
</feature>
<keyword evidence="6" id="KW-0539">Nucleus</keyword>
<dbReference type="InterPro" id="IPR050888">
    <property type="entry name" value="ZnF_C2H2-type_TF"/>
</dbReference>
<evidence type="ECO:0000256" key="3">
    <source>
        <dbReference type="ARBA" id="ARBA00022737"/>
    </source>
</evidence>
<keyword evidence="3" id="KW-0677">Repeat</keyword>
<dbReference type="PROSITE" id="PS50157">
    <property type="entry name" value="ZINC_FINGER_C2H2_2"/>
    <property type="match status" value="1"/>
</dbReference>
<comment type="caution">
    <text evidence="10">The sequence shown here is derived from an EMBL/GenBank/DDBJ whole genome shotgun (WGS) entry which is preliminary data.</text>
</comment>
<dbReference type="AlphaFoldDB" id="A0A8X6TMM3"/>
<evidence type="ECO:0000313" key="11">
    <source>
        <dbReference type="Proteomes" id="UP000887013"/>
    </source>
</evidence>
<name>A0A8X6TMM3_NEPPI</name>
<feature type="domain" description="C2H2-type" evidence="9">
    <location>
        <begin position="206"/>
        <end position="229"/>
    </location>
</feature>
<evidence type="ECO:0000313" key="10">
    <source>
        <dbReference type="EMBL" id="GFT24247.1"/>
    </source>
</evidence>
<keyword evidence="5" id="KW-0862">Zinc</keyword>
<dbReference type="Proteomes" id="UP000887013">
    <property type="component" value="Unassembled WGS sequence"/>
</dbReference>
<feature type="compositionally biased region" description="Basic and acidic residues" evidence="8">
    <location>
        <begin position="176"/>
        <end position="186"/>
    </location>
</feature>
<comment type="subcellular location">
    <subcellularLocation>
        <location evidence="1">Nucleus</location>
    </subcellularLocation>
</comment>
<organism evidence="10 11">
    <name type="scientific">Nephila pilipes</name>
    <name type="common">Giant wood spider</name>
    <name type="synonym">Nephila maculata</name>
    <dbReference type="NCBI Taxonomy" id="299642"/>
    <lineage>
        <taxon>Eukaryota</taxon>
        <taxon>Metazoa</taxon>
        <taxon>Ecdysozoa</taxon>
        <taxon>Arthropoda</taxon>
        <taxon>Chelicerata</taxon>
        <taxon>Arachnida</taxon>
        <taxon>Araneae</taxon>
        <taxon>Araneomorphae</taxon>
        <taxon>Entelegynae</taxon>
        <taxon>Araneoidea</taxon>
        <taxon>Nephilidae</taxon>
        <taxon>Nephila</taxon>
    </lineage>
</organism>
<sequence>VKDFEEIITSCCPDSNVALEIESLVKELEDKNSDRHSPDILDIIMPNSQDLSDDLLTTSPSILPSKNLIISGEKHTLPGPPILPAFKKPSYAQAVKNVLASCVYCEKKFYSTRSRDIHILDFHGPDNILNLNSSKSSTQKINPDNSSEIANSSSKSRKKPSSRASSSVNPKFSKPPPKDRKIIAIKDPIKKKIPRKLFPAVPEHRFFCRHCQDFFPSNSSLSEHLKLQHNIKVQTFRRSPKTSEIIISPENSPPSSESTTILGQSSIIVPHVNDHQDLMCPVTATLNNFYVPDPNNIKVNEIKEATIVQNLSRRISTQDSSHSPLDPINVNAEVHIHNNNSSQTFQSKSPPRICNICNYQAKNRNALKLHFYRKHKYKIIPPAPQFQDCIEEEISVLPPSGNCLPTIKVDAPKKKLIDSGYVFPSSQQDLQDFVPPPVEFNNNVPIDPPICNNNTNSNSIFNKPFVSFNNSVLQYSFPVSNRMSCPIKNCAASFGTKNWFHTNTSIKRHLNIFHKQKPSKVTYHCSICDSMISKNPSKHSCLIKNLILPETFPNDDVWVCPSCPDFSAVTLLAKQNHLAYHNRIKIKENASKLVIPPSYKSTKKKKLKRVKQLADGLPGDIPLAPPIPFGNNTEVPVVDPPPVIHAKIDI</sequence>
<dbReference type="GO" id="GO:0008270">
    <property type="term" value="F:zinc ion binding"/>
    <property type="evidence" value="ECO:0007669"/>
    <property type="project" value="UniProtKB-KW"/>
</dbReference>
<evidence type="ECO:0000256" key="6">
    <source>
        <dbReference type="ARBA" id="ARBA00023242"/>
    </source>
</evidence>
<evidence type="ECO:0000256" key="8">
    <source>
        <dbReference type="SAM" id="MobiDB-lite"/>
    </source>
</evidence>
<dbReference type="SMART" id="SM00355">
    <property type="entry name" value="ZnF_C2H2"/>
    <property type="match status" value="5"/>
</dbReference>
<keyword evidence="2" id="KW-0479">Metal-binding</keyword>
<evidence type="ECO:0000256" key="1">
    <source>
        <dbReference type="ARBA" id="ARBA00004123"/>
    </source>
</evidence>
<evidence type="ECO:0000256" key="4">
    <source>
        <dbReference type="ARBA" id="ARBA00022771"/>
    </source>
</evidence>
<dbReference type="InterPro" id="IPR013087">
    <property type="entry name" value="Znf_C2H2_type"/>
</dbReference>
<dbReference type="GO" id="GO:0005634">
    <property type="term" value="C:nucleus"/>
    <property type="evidence" value="ECO:0007669"/>
    <property type="project" value="UniProtKB-SubCell"/>
</dbReference>
<evidence type="ECO:0000259" key="9">
    <source>
        <dbReference type="PROSITE" id="PS50157"/>
    </source>
</evidence>
<gene>
    <name evidence="10" type="ORF">NPIL_641001</name>
</gene>
<accession>A0A8X6TMM3</accession>
<protein>
    <recommendedName>
        <fullName evidence="9">C2H2-type domain-containing protein</fullName>
    </recommendedName>
</protein>
<evidence type="ECO:0000256" key="5">
    <source>
        <dbReference type="ARBA" id="ARBA00022833"/>
    </source>
</evidence>
<evidence type="ECO:0000256" key="7">
    <source>
        <dbReference type="PROSITE-ProRule" id="PRU00042"/>
    </source>
</evidence>
<feature type="non-terminal residue" evidence="10">
    <location>
        <position position="650"/>
    </location>
</feature>
<feature type="non-terminal residue" evidence="10">
    <location>
        <position position="1"/>
    </location>
</feature>
<reference evidence="10" key="1">
    <citation type="submission" date="2020-08" db="EMBL/GenBank/DDBJ databases">
        <title>Multicomponent nature underlies the extraordinary mechanical properties of spider dragline silk.</title>
        <authorList>
            <person name="Kono N."/>
            <person name="Nakamura H."/>
            <person name="Mori M."/>
            <person name="Yoshida Y."/>
            <person name="Ohtoshi R."/>
            <person name="Malay A.D."/>
            <person name="Moran D.A.P."/>
            <person name="Tomita M."/>
            <person name="Numata K."/>
            <person name="Arakawa K."/>
        </authorList>
    </citation>
    <scope>NUCLEOTIDE SEQUENCE</scope>
</reference>